<comment type="caution">
    <text evidence="1">The sequence shown here is derived from an EMBL/GenBank/DDBJ whole genome shotgun (WGS) entry which is preliminary data.</text>
</comment>
<accession>A0A0J1BHC2</accession>
<reference evidence="1" key="1">
    <citation type="submission" date="2015-05" db="EMBL/GenBank/DDBJ databases">
        <title>Permanent draft genome of Rhodopirellula islandicus K833.</title>
        <authorList>
            <person name="Kizina J."/>
            <person name="Richter M."/>
            <person name="Glockner F.O."/>
            <person name="Harder J."/>
        </authorList>
    </citation>
    <scope>NUCLEOTIDE SEQUENCE [LARGE SCALE GENOMIC DNA]</scope>
    <source>
        <strain evidence="1">K833</strain>
    </source>
</reference>
<proteinExistence type="predicted"/>
<dbReference type="EMBL" id="LECT01000016">
    <property type="protein sequence ID" value="KLU05930.1"/>
    <property type="molecule type" value="Genomic_DNA"/>
</dbReference>
<evidence type="ECO:0000313" key="2">
    <source>
        <dbReference type="Proteomes" id="UP000036367"/>
    </source>
</evidence>
<keyword evidence="2" id="KW-1185">Reference proteome</keyword>
<gene>
    <name evidence="1" type="ORF">RISK_001781</name>
</gene>
<organism evidence="1 2">
    <name type="scientific">Rhodopirellula islandica</name>
    <dbReference type="NCBI Taxonomy" id="595434"/>
    <lineage>
        <taxon>Bacteria</taxon>
        <taxon>Pseudomonadati</taxon>
        <taxon>Planctomycetota</taxon>
        <taxon>Planctomycetia</taxon>
        <taxon>Pirellulales</taxon>
        <taxon>Pirellulaceae</taxon>
        <taxon>Rhodopirellula</taxon>
    </lineage>
</organism>
<dbReference type="AlphaFoldDB" id="A0A0J1BHC2"/>
<sequence>MKISQPAFQLKSKDDLCEMRFRNFARRNRTGLEVRLRRWGQLSGGRFRGSSRVRKKSFRFWKLMSLLSILVPEIV</sequence>
<evidence type="ECO:0000313" key="1">
    <source>
        <dbReference type="EMBL" id="KLU05930.1"/>
    </source>
</evidence>
<dbReference type="STRING" id="595434.RISK_001781"/>
<name>A0A0J1BHC2_RHOIS</name>
<dbReference type="PATRIC" id="fig|595434.4.peg.1699"/>
<protein>
    <submittedName>
        <fullName evidence="1">Uncharacterized protein</fullName>
    </submittedName>
</protein>
<dbReference type="Proteomes" id="UP000036367">
    <property type="component" value="Unassembled WGS sequence"/>
</dbReference>